<dbReference type="OrthoDB" id="9802232at2"/>
<dbReference type="KEGG" id="cyn:Cyan7425_4752"/>
<feature type="binding site" evidence="2">
    <location>
        <position position="14"/>
    </location>
    <ligand>
        <name>prephenate</name>
        <dbReference type="ChEBI" id="CHEBI:29934"/>
    </ligand>
</feature>
<sequence length="141" mass="15973">MKDGIVGWRVRAIRGATTVSENSIPAIREAVHELLDAIETHNDLNLEEVVSVTFSVTRDLDRIFPAAIARERPHWQNVALLDVQQMHVEGALPRCIRCLIHFNTPVPHPPIHHAYLRQARDLRPDWDAASTPAFHSTARIQ</sequence>
<dbReference type="SUPFAM" id="SSF55298">
    <property type="entry name" value="YjgF-like"/>
    <property type="match status" value="1"/>
</dbReference>
<dbReference type="InterPro" id="IPR035959">
    <property type="entry name" value="RutC-like_sf"/>
</dbReference>
<evidence type="ECO:0000313" key="4">
    <source>
        <dbReference type="EMBL" id="ACL47057.1"/>
    </source>
</evidence>
<dbReference type="STRING" id="395961.Cyan7425_4752"/>
<dbReference type="UniPathway" id="UPA00120">
    <property type="reaction ID" value="UER00203"/>
</dbReference>
<keyword evidence="2 3" id="KW-0057">Aromatic amino acid biosynthesis</keyword>
<dbReference type="PROSITE" id="PS51167">
    <property type="entry name" value="CHORISMATE_MUT_1"/>
    <property type="match status" value="1"/>
</dbReference>
<reference evidence="4" key="1">
    <citation type="submission" date="2009-01" db="EMBL/GenBank/DDBJ databases">
        <title>Complete sequence of chromosome Cyanothece sp. PCC 7425.</title>
        <authorList>
            <consortium name="US DOE Joint Genome Institute"/>
            <person name="Lucas S."/>
            <person name="Copeland A."/>
            <person name="Lapidus A."/>
            <person name="Glavina del Rio T."/>
            <person name="Dalin E."/>
            <person name="Tice H."/>
            <person name="Bruce D."/>
            <person name="Goodwin L."/>
            <person name="Pitluck S."/>
            <person name="Sims D."/>
            <person name="Meineke L."/>
            <person name="Brettin T."/>
            <person name="Detter J.C."/>
            <person name="Han C."/>
            <person name="Larimer F."/>
            <person name="Land M."/>
            <person name="Hauser L."/>
            <person name="Kyrpides N."/>
            <person name="Ovchinnikova G."/>
            <person name="Liberton M."/>
            <person name="Stoeckel J."/>
            <person name="Banerjee A."/>
            <person name="Singh A."/>
            <person name="Page L."/>
            <person name="Sato H."/>
            <person name="Zhao L."/>
            <person name="Sherman L."/>
            <person name="Pakrasi H."/>
            <person name="Richardson P."/>
        </authorList>
    </citation>
    <scope>NUCLEOTIDE SEQUENCE</scope>
    <source>
        <strain evidence="4">PCC 7425</strain>
    </source>
</reference>
<dbReference type="NCBIfam" id="TIGR01796">
    <property type="entry name" value="CM_mono_aroH"/>
    <property type="match status" value="1"/>
</dbReference>
<feature type="binding site" evidence="2">
    <location>
        <position position="115"/>
    </location>
    <ligand>
        <name>prephenate</name>
        <dbReference type="ChEBI" id="CHEBI:29934"/>
    </ligand>
</feature>
<keyword evidence="3" id="KW-0413">Isomerase</keyword>
<accession>B8HM50</accession>
<keyword evidence="2 3" id="KW-0028">Amino-acid biosynthesis</keyword>
<dbReference type="InterPro" id="IPR008243">
    <property type="entry name" value="Chorismate_mutase_AroH"/>
</dbReference>
<dbReference type="Pfam" id="PF07736">
    <property type="entry name" value="CM_1"/>
    <property type="match status" value="1"/>
</dbReference>
<dbReference type="PANTHER" id="PTHR21164">
    <property type="entry name" value="CHORISMATE MUTASE"/>
    <property type="match status" value="1"/>
</dbReference>
<gene>
    <name evidence="4" type="ordered locus">Cyan7425_4752</name>
</gene>
<dbReference type="EMBL" id="CP001344">
    <property type="protein sequence ID" value="ACL47057.1"/>
    <property type="molecule type" value="Genomic_DNA"/>
</dbReference>
<name>B8HM50_CYAP4</name>
<dbReference type="PANTHER" id="PTHR21164:SF0">
    <property type="entry name" value="CHORISMATE MUTASE AROH"/>
    <property type="match status" value="1"/>
</dbReference>
<dbReference type="CDD" id="cd02185">
    <property type="entry name" value="AroH"/>
    <property type="match status" value="1"/>
</dbReference>
<protein>
    <recommendedName>
        <fullName evidence="1 3">chorismate mutase</fullName>
        <ecNumber evidence="1 3">5.4.99.5</ecNumber>
    </recommendedName>
</protein>
<dbReference type="GO" id="GO:0009073">
    <property type="term" value="P:aromatic amino acid family biosynthetic process"/>
    <property type="evidence" value="ECO:0007669"/>
    <property type="project" value="UniProtKB-UniRule"/>
</dbReference>
<dbReference type="EC" id="5.4.99.5" evidence="1 3"/>
<evidence type="ECO:0000256" key="1">
    <source>
        <dbReference type="NCBIfam" id="TIGR01796"/>
    </source>
</evidence>
<organism evidence="4">
    <name type="scientific">Cyanothece sp. (strain PCC 7425 / ATCC 29141)</name>
    <dbReference type="NCBI Taxonomy" id="395961"/>
    <lineage>
        <taxon>Bacteria</taxon>
        <taxon>Bacillati</taxon>
        <taxon>Cyanobacteriota</taxon>
        <taxon>Cyanophyceae</taxon>
        <taxon>Gomontiellales</taxon>
        <taxon>Cyanothecaceae</taxon>
        <taxon>Cyanothece</taxon>
    </lineage>
</organism>
<evidence type="ECO:0000256" key="2">
    <source>
        <dbReference type="PIRSR" id="PIRSR005965-1"/>
    </source>
</evidence>
<dbReference type="Gene3D" id="3.30.1330.40">
    <property type="entry name" value="RutC-like"/>
    <property type="match status" value="1"/>
</dbReference>
<dbReference type="AlphaFoldDB" id="B8HM50"/>
<dbReference type="PIRSF" id="PIRSF005965">
    <property type="entry name" value="Chor_mut_AroH"/>
    <property type="match status" value="1"/>
</dbReference>
<comment type="catalytic activity">
    <reaction evidence="3">
        <text>chorismate = prephenate</text>
        <dbReference type="Rhea" id="RHEA:13897"/>
        <dbReference type="ChEBI" id="CHEBI:29748"/>
        <dbReference type="ChEBI" id="CHEBI:29934"/>
        <dbReference type="EC" id="5.4.99.5"/>
    </reaction>
</comment>
<feature type="binding site" evidence="2">
    <location>
        <position position="97"/>
    </location>
    <ligand>
        <name>prephenate</name>
        <dbReference type="ChEBI" id="CHEBI:29934"/>
    </ligand>
</feature>
<evidence type="ECO:0000256" key="3">
    <source>
        <dbReference type="PROSITE-ProRule" id="PRU00514"/>
    </source>
</evidence>
<dbReference type="GO" id="GO:0008652">
    <property type="term" value="P:amino acid biosynthetic process"/>
    <property type="evidence" value="ECO:0007669"/>
    <property type="project" value="UniProtKB-UniRule"/>
</dbReference>
<dbReference type="HOGENOM" id="CLU_133236_0_0_3"/>
<dbReference type="eggNOG" id="COG4401">
    <property type="taxonomic scope" value="Bacteria"/>
</dbReference>
<dbReference type="GO" id="GO:0046417">
    <property type="term" value="P:chorismate metabolic process"/>
    <property type="evidence" value="ECO:0007669"/>
    <property type="project" value="TreeGrafter"/>
</dbReference>
<proteinExistence type="predicted"/>
<dbReference type="GO" id="GO:0004106">
    <property type="term" value="F:chorismate mutase activity"/>
    <property type="evidence" value="ECO:0007669"/>
    <property type="project" value="UniProtKB-UniRule"/>
</dbReference>